<accession>B8KW02</accession>
<dbReference type="HOGENOM" id="CLU_158040_3_3_6"/>
<evidence type="ECO:0000256" key="1">
    <source>
        <dbReference type="ARBA" id="ARBA00008559"/>
    </source>
</evidence>
<dbReference type="AlphaFoldDB" id="B8KW02"/>
<dbReference type="PIRSF" id="PIRSF002097">
    <property type="entry name" value="DNA-binding_Fis"/>
    <property type="match status" value="1"/>
</dbReference>
<comment type="similarity">
    <text evidence="1">Belongs to the transcriptional regulatory Fis family.</text>
</comment>
<dbReference type="GO" id="GO:0043565">
    <property type="term" value="F:sequence-specific DNA binding"/>
    <property type="evidence" value="ECO:0007669"/>
    <property type="project" value="InterPro"/>
</dbReference>
<proteinExistence type="inferred from homology"/>
<dbReference type="eggNOG" id="COG2901">
    <property type="taxonomic scope" value="Bacteria"/>
</dbReference>
<dbReference type="InterPro" id="IPR050207">
    <property type="entry name" value="Trans_regulatory_Fis"/>
</dbReference>
<keyword evidence="2" id="KW-0238">DNA-binding</keyword>
<dbReference type="SUPFAM" id="SSF46689">
    <property type="entry name" value="Homeodomain-like"/>
    <property type="match status" value="1"/>
</dbReference>
<dbReference type="GO" id="GO:0006355">
    <property type="term" value="P:regulation of DNA-templated transcription"/>
    <property type="evidence" value="ECO:0007669"/>
    <property type="project" value="InterPro"/>
</dbReference>
<dbReference type="PRINTS" id="PR01591">
    <property type="entry name" value="DNABINDNGFIS"/>
</dbReference>
<dbReference type="PANTHER" id="PTHR47918">
    <property type="entry name" value="DNA-BINDING PROTEIN FIS"/>
    <property type="match status" value="1"/>
</dbReference>
<dbReference type="InterPro" id="IPR005412">
    <property type="entry name" value="Fis_DNA-bd"/>
</dbReference>
<evidence type="ECO:0000256" key="3">
    <source>
        <dbReference type="ARBA" id="ARBA00029540"/>
    </source>
</evidence>
<evidence type="ECO:0000259" key="4">
    <source>
        <dbReference type="Pfam" id="PF02954"/>
    </source>
</evidence>
<dbReference type="STRING" id="565045.NOR51B_577"/>
<dbReference type="InterPro" id="IPR002197">
    <property type="entry name" value="HTH_Fis"/>
</dbReference>
<feature type="domain" description="DNA binding HTH" evidence="4">
    <location>
        <begin position="40"/>
        <end position="80"/>
    </location>
</feature>
<dbReference type="PANTHER" id="PTHR47918:SF1">
    <property type="entry name" value="DNA-BINDING PROTEIN FIS"/>
    <property type="match status" value="1"/>
</dbReference>
<dbReference type="Proteomes" id="UP000004699">
    <property type="component" value="Unassembled WGS sequence"/>
</dbReference>
<dbReference type="Pfam" id="PF02954">
    <property type="entry name" value="HTH_8"/>
    <property type="match status" value="1"/>
</dbReference>
<dbReference type="Gene3D" id="1.10.10.60">
    <property type="entry name" value="Homeodomain-like"/>
    <property type="match status" value="1"/>
</dbReference>
<dbReference type="InterPro" id="IPR009057">
    <property type="entry name" value="Homeodomain-like_sf"/>
</dbReference>
<organism evidence="5 6">
    <name type="scientific">Luminiphilus syltensis NOR5-1B</name>
    <dbReference type="NCBI Taxonomy" id="565045"/>
    <lineage>
        <taxon>Bacteria</taxon>
        <taxon>Pseudomonadati</taxon>
        <taxon>Pseudomonadota</taxon>
        <taxon>Gammaproteobacteria</taxon>
        <taxon>Cellvibrionales</taxon>
        <taxon>Halieaceae</taxon>
        <taxon>Luminiphilus</taxon>
    </lineage>
</organism>
<dbReference type="RefSeq" id="WP_009019387.1">
    <property type="nucleotide sequence ID" value="NZ_DS999411.1"/>
</dbReference>
<protein>
    <recommendedName>
        <fullName evidence="3">Putative Fis-like DNA-binding protein</fullName>
    </recommendedName>
</protein>
<evidence type="ECO:0000313" key="6">
    <source>
        <dbReference type="Proteomes" id="UP000004699"/>
    </source>
</evidence>
<sequence length="93" mass="10553">MPKKKKSLPTPLRDSAQKAIKAYLETLDGEQPTDVFALVIAQVEEPLLAEVMAYVSNNQCRAAEMLGLSRGTLRKKLRQYQLIDQPKPRKTRE</sequence>
<keyword evidence="6" id="KW-1185">Reference proteome</keyword>
<gene>
    <name evidence="5" type="ORF">NOR51B_577</name>
</gene>
<dbReference type="EMBL" id="DS999411">
    <property type="protein sequence ID" value="EED34639.1"/>
    <property type="molecule type" value="Genomic_DNA"/>
</dbReference>
<dbReference type="NCBIfam" id="NF001659">
    <property type="entry name" value="PRK00430.1"/>
    <property type="match status" value="1"/>
</dbReference>
<evidence type="ECO:0000313" key="5">
    <source>
        <dbReference type="EMBL" id="EED34639.1"/>
    </source>
</evidence>
<name>B8KW02_9GAMM</name>
<reference evidence="6" key="1">
    <citation type="journal article" date="2013" name="BMC Microbiol.">
        <title>Taxonomy and evolution of bacteriochlorophyll a-containing members of the OM60/NOR5 clade of marine gammaproteobacteria: description of Luminiphilus syltensis gen. nov., sp. nov., reclassification of Haliea rubra as Pseudohaliea rubra gen. nov., comb. nov., and emendation of Chromatocurvus halotolerans.</title>
        <authorList>
            <person name="Spring S."/>
            <person name="Riedel T."/>
            <person name="Sproer C."/>
            <person name="Yan S."/>
            <person name="Harder J."/>
            <person name="Fuchs B.M."/>
        </authorList>
    </citation>
    <scope>NUCLEOTIDE SEQUENCE [LARGE SCALE GENOMIC DNA]</scope>
    <source>
        <strain evidence="6">NOR51-B</strain>
    </source>
</reference>
<evidence type="ECO:0000256" key="2">
    <source>
        <dbReference type="ARBA" id="ARBA00023125"/>
    </source>
</evidence>
<dbReference type="PRINTS" id="PR01590">
    <property type="entry name" value="HTHFIS"/>
</dbReference>